<keyword evidence="2" id="KW-0813">Transport</keyword>
<comment type="caution">
    <text evidence="14">The sequence shown here is derived from an EMBL/GenBank/DDBJ whole genome shotgun (WGS) entry which is preliminary data.</text>
</comment>
<dbReference type="FunFam" id="3.40.50.300:FF:000221">
    <property type="entry name" value="Multidrug ABC transporter ATP-binding protein"/>
    <property type="match status" value="1"/>
</dbReference>
<evidence type="ECO:0000256" key="5">
    <source>
        <dbReference type="ARBA" id="ARBA00022741"/>
    </source>
</evidence>
<evidence type="ECO:0000256" key="8">
    <source>
        <dbReference type="ARBA" id="ARBA00022989"/>
    </source>
</evidence>
<evidence type="ECO:0000259" key="12">
    <source>
        <dbReference type="PROSITE" id="PS50893"/>
    </source>
</evidence>
<dbReference type="SUPFAM" id="SSF90123">
    <property type="entry name" value="ABC transporter transmembrane region"/>
    <property type="match status" value="1"/>
</dbReference>
<dbReference type="PANTHER" id="PTHR43394:SF1">
    <property type="entry name" value="ATP-BINDING CASSETTE SUB-FAMILY B MEMBER 10, MITOCHONDRIAL"/>
    <property type="match status" value="1"/>
</dbReference>
<dbReference type="InterPro" id="IPR003593">
    <property type="entry name" value="AAA+_ATPase"/>
</dbReference>
<feature type="transmembrane region" description="Helical" evidence="11">
    <location>
        <begin position="70"/>
        <end position="92"/>
    </location>
</feature>
<evidence type="ECO:0000256" key="6">
    <source>
        <dbReference type="ARBA" id="ARBA00022840"/>
    </source>
</evidence>
<name>A0A1B8Q8Q0_9GAMM</name>
<keyword evidence="5" id="KW-0547">Nucleotide-binding</keyword>
<evidence type="ECO:0000256" key="4">
    <source>
        <dbReference type="ARBA" id="ARBA00022692"/>
    </source>
</evidence>
<dbReference type="Gene3D" id="1.20.1560.10">
    <property type="entry name" value="ABC transporter type 1, transmembrane domain"/>
    <property type="match status" value="1"/>
</dbReference>
<dbReference type="InterPro" id="IPR011527">
    <property type="entry name" value="ABC1_TM_dom"/>
</dbReference>
<keyword evidence="9" id="KW-0445">Lipid transport</keyword>
<evidence type="ECO:0000256" key="9">
    <source>
        <dbReference type="ARBA" id="ARBA00023055"/>
    </source>
</evidence>
<dbReference type="InterPro" id="IPR017871">
    <property type="entry name" value="ABC_transporter-like_CS"/>
</dbReference>
<organism evidence="14 15">
    <name type="scientific">Faucicola atlantae</name>
    <dbReference type="NCBI Taxonomy" id="34059"/>
    <lineage>
        <taxon>Bacteria</taxon>
        <taxon>Pseudomonadati</taxon>
        <taxon>Pseudomonadota</taxon>
        <taxon>Gammaproteobacteria</taxon>
        <taxon>Moraxellales</taxon>
        <taxon>Moraxellaceae</taxon>
        <taxon>Faucicola</taxon>
    </lineage>
</organism>
<dbReference type="AlphaFoldDB" id="A0A1B8Q8Q0"/>
<dbReference type="GO" id="GO:0034040">
    <property type="term" value="F:ATPase-coupled lipid transmembrane transporter activity"/>
    <property type="evidence" value="ECO:0007669"/>
    <property type="project" value="InterPro"/>
</dbReference>
<comment type="subcellular location">
    <subcellularLocation>
        <location evidence="1">Cell membrane</location>
        <topology evidence="1">Multi-pass membrane protein</topology>
    </subcellularLocation>
</comment>
<evidence type="ECO:0000313" key="15">
    <source>
        <dbReference type="Proteomes" id="UP000092508"/>
    </source>
</evidence>
<dbReference type="Pfam" id="PF00005">
    <property type="entry name" value="ABC_tran"/>
    <property type="match status" value="1"/>
</dbReference>
<evidence type="ECO:0000256" key="11">
    <source>
        <dbReference type="SAM" id="Phobius"/>
    </source>
</evidence>
<evidence type="ECO:0000256" key="3">
    <source>
        <dbReference type="ARBA" id="ARBA00022475"/>
    </source>
</evidence>
<evidence type="ECO:0000313" key="14">
    <source>
        <dbReference type="EMBL" id="OBX73067.1"/>
    </source>
</evidence>
<feature type="domain" description="ABC transmembrane type-1" evidence="13">
    <location>
        <begin position="33"/>
        <end position="314"/>
    </location>
</feature>
<keyword evidence="10 11" id="KW-0472">Membrane</keyword>
<dbReference type="GO" id="GO:0005524">
    <property type="term" value="F:ATP binding"/>
    <property type="evidence" value="ECO:0007669"/>
    <property type="project" value="UniProtKB-KW"/>
</dbReference>
<evidence type="ECO:0000256" key="7">
    <source>
        <dbReference type="ARBA" id="ARBA00022967"/>
    </source>
</evidence>
<evidence type="ECO:0000259" key="13">
    <source>
        <dbReference type="PROSITE" id="PS50929"/>
    </source>
</evidence>
<dbReference type="InterPro" id="IPR011917">
    <property type="entry name" value="ABC_transpr_lipidA"/>
</dbReference>
<dbReference type="InterPro" id="IPR003439">
    <property type="entry name" value="ABC_transporter-like_ATP-bd"/>
</dbReference>
<dbReference type="PROSITE" id="PS50929">
    <property type="entry name" value="ABC_TM1F"/>
    <property type="match status" value="1"/>
</dbReference>
<dbReference type="NCBIfam" id="TIGR02203">
    <property type="entry name" value="MsbA_lipidA"/>
    <property type="match status" value="1"/>
</dbReference>
<dbReference type="PROSITE" id="PS00211">
    <property type="entry name" value="ABC_TRANSPORTER_1"/>
    <property type="match status" value="1"/>
</dbReference>
<dbReference type="InterPro" id="IPR036640">
    <property type="entry name" value="ABC1_TM_sf"/>
</dbReference>
<dbReference type="Proteomes" id="UP000092508">
    <property type="component" value="Unassembled WGS sequence"/>
</dbReference>
<feature type="transmembrane region" description="Helical" evidence="11">
    <location>
        <begin position="254"/>
        <end position="275"/>
    </location>
</feature>
<evidence type="ECO:0000256" key="1">
    <source>
        <dbReference type="ARBA" id="ARBA00004651"/>
    </source>
</evidence>
<dbReference type="SUPFAM" id="SSF52540">
    <property type="entry name" value="P-loop containing nucleoside triphosphate hydrolases"/>
    <property type="match status" value="1"/>
</dbReference>
<dbReference type="Pfam" id="PF00664">
    <property type="entry name" value="ABC_membrane"/>
    <property type="match status" value="1"/>
</dbReference>
<dbReference type="GO" id="GO:0005886">
    <property type="term" value="C:plasma membrane"/>
    <property type="evidence" value="ECO:0007669"/>
    <property type="project" value="UniProtKB-SubCell"/>
</dbReference>
<evidence type="ECO:0000256" key="2">
    <source>
        <dbReference type="ARBA" id="ARBA00022448"/>
    </source>
</evidence>
<dbReference type="Gene3D" id="3.40.50.300">
    <property type="entry name" value="P-loop containing nucleotide triphosphate hydrolases"/>
    <property type="match status" value="1"/>
</dbReference>
<proteinExistence type="predicted"/>
<dbReference type="PANTHER" id="PTHR43394">
    <property type="entry name" value="ATP-DEPENDENT PERMEASE MDL1, MITOCHONDRIAL"/>
    <property type="match status" value="1"/>
</dbReference>
<dbReference type="RefSeq" id="WP_067238772.1">
    <property type="nucleotide sequence ID" value="NZ_LZMZ01000053.1"/>
</dbReference>
<keyword evidence="8 11" id="KW-1133">Transmembrane helix</keyword>
<keyword evidence="7" id="KW-1278">Translocase</keyword>
<keyword evidence="6 14" id="KW-0067">ATP-binding</keyword>
<dbReference type="STRING" id="34059.A9308_01060"/>
<dbReference type="EMBL" id="LZMZ01000053">
    <property type="protein sequence ID" value="OBX73067.1"/>
    <property type="molecule type" value="Genomic_DNA"/>
</dbReference>
<dbReference type="PROSITE" id="PS50893">
    <property type="entry name" value="ABC_TRANSPORTER_2"/>
    <property type="match status" value="1"/>
</dbReference>
<feature type="transmembrane region" description="Helical" evidence="11">
    <location>
        <begin position="28"/>
        <end position="49"/>
    </location>
</feature>
<sequence>MLKSADSAAAEPTRWQTYRRLLGYLTPYSWAVALVVIGFAINAGTEVGVAKLMKYIIDAINAGQQQRMNLFPLLVVLLFLLRGMGTFLGNYYSALISRNLVYRLRTEVFAKLLRLPSQFYLDNPPGQISAKLIFDVEQVTAAGTDTLKTLLRDGLTVIGLLGFLLYTNWRLSLTLFVVLPPILWLVRYASKRFRRLSRDIQQSMGQVSHITNEVITGFQVVKNYGGQRTELARFDAASRNNLRKALKIVVTNSLNTPVIQLLMACAMAVVVWLAMRPNVMGSSSAGDFIAYISAAGLLSKPVRALTDINQSFQKGLAAADTIFALLDLPEERDMGTVEQTLTGQIDFRNVDIRYPDGTLANQGINLTITAGQTVALVGRSGAGKTTLTNALMRAVDVSGGNIYLDGTAIDALRLDCLRAQIASVSQQVVLFNTTIANNIAYGELHNKSRAEIEAAAKAAYAHDFIMQLPNGYDTVIGSAGLQLSGGQRQRLSIARALLKDAPILILDEATSALDNESEFFIQQALARVMHERTTIVIAHRLSTIQNADKIVVLDAGRIVEVGTHDELLARHGQYAKLYERDFVVEE</sequence>
<dbReference type="GO" id="GO:0016887">
    <property type="term" value="F:ATP hydrolysis activity"/>
    <property type="evidence" value="ECO:0007669"/>
    <property type="project" value="InterPro"/>
</dbReference>
<dbReference type="OrthoDB" id="9806127at2"/>
<feature type="transmembrane region" description="Helical" evidence="11">
    <location>
        <begin position="169"/>
        <end position="189"/>
    </location>
</feature>
<evidence type="ECO:0000256" key="10">
    <source>
        <dbReference type="ARBA" id="ARBA00023136"/>
    </source>
</evidence>
<dbReference type="InterPro" id="IPR027417">
    <property type="entry name" value="P-loop_NTPase"/>
</dbReference>
<reference evidence="14 15" key="1">
    <citation type="submission" date="2016-06" db="EMBL/GenBank/DDBJ databases">
        <title>Draft genome of Moraxella atlantae CCUG 66109.</title>
        <authorList>
            <person name="Salva-Serra F."/>
            <person name="Engstrom-Jakobsson H."/>
            <person name="Thorell K."/>
            <person name="Gonzales-Siles L."/>
            <person name="Karlsson R."/>
            <person name="Boulund F."/>
            <person name="Engstrand L."/>
            <person name="Kristiansson E."/>
            <person name="Moore E."/>
        </authorList>
    </citation>
    <scope>NUCLEOTIDE SEQUENCE [LARGE SCALE GENOMIC DNA]</scope>
    <source>
        <strain evidence="14 15">CCUG 66109</strain>
    </source>
</reference>
<dbReference type="GO" id="GO:0015421">
    <property type="term" value="F:ABC-type oligopeptide transporter activity"/>
    <property type="evidence" value="ECO:0007669"/>
    <property type="project" value="TreeGrafter"/>
</dbReference>
<protein>
    <submittedName>
        <fullName evidence="14">Lipid A export permease/ATP-binding protein MsbA</fullName>
    </submittedName>
</protein>
<dbReference type="InterPro" id="IPR039421">
    <property type="entry name" value="Type_1_exporter"/>
</dbReference>
<accession>A0A1B8Q8Q0</accession>
<dbReference type="CDD" id="cd18552">
    <property type="entry name" value="ABC_6TM_MsbA_like"/>
    <property type="match status" value="1"/>
</dbReference>
<keyword evidence="3" id="KW-1003">Cell membrane</keyword>
<feature type="domain" description="ABC transporter" evidence="12">
    <location>
        <begin position="345"/>
        <end position="580"/>
    </location>
</feature>
<dbReference type="SMART" id="SM00382">
    <property type="entry name" value="AAA"/>
    <property type="match status" value="1"/>
</dbReference>
<keyword evidence="4 11" id="KW-0812">Transmembrane</keyword>
<gene>
    <name evidence="14" type="ORF">A9308_01060</name>
</gene>